<dbReference type="Proteomes" id="UP000664369">
    <property type="component" value="Unassembled WGS sequence"/>
</dbReference>
<comment type="caution">
    <text evidence="1">The sequence shown here is derived from an EMBL/GenBank/DDBJ whole genome shotgun (WGS) entry which is preliminary data.</text>
</comment>
<keyword evidence="2" id="KW-1185">Reference proteome</keyword>
<name>A0ABS3QGI5_9BACT</name>
<reference evidence="1 2" key="1">
    <citation type="submission" date="2021-03" db="EMBL/GenBank/DDBJ databases">
        <authorList>
            <person name="Kim M.K."/>
        </authorList>
    </citation>
    <scope>NUCLEOTIDE SEQUENCE [LARGE SCALE GENOMIC DNA]</scope>
    <source>
        <strain evidence="1 2">BT442</strain>
    </source>
</reference>
<organism evidence="1 2">
    <name type="scientific">Hymenobacter negativus</name>
    <dbReference type="NCBI Taxonomy" id="2795026"/>
    <lineage>
        <taxon>Bacteria</taxon>
        <taxon>Pseudomonadati</taxon>
        <taxon>Bacteroidota</taxon>
        <taxon>Cytophagia</taxon>
        <taxon>Cytophagales</taxon>
        <taxon>Hymenobacteraceae</taxon>
        <taxon>Hymenobacter</taxon>
    </lineage>
</organism>
<dbReference type="EMBL" id="JAGETZ010000006">
    <property type="protein sequence ID" value="MBO2010361.1"/>
    <property type="molecule type" value="Genomic_DNA"/>
</dbReference>
<evidence type="ECO:0000313" key="1">
    <source>
        <dbReference type="EMBL" id="MBO2010361.1"/>
    </source>
</evidence>
<protein>
    <submittedName>
        <fullName evidence="1">Uncharacterized protein</fullName>
    </submittedName>
</protein>
<dbReference type="RefSeq" id="WP_208175987.1">
    <property type="nucleotide sequence ID" value="NZ_JAGETZ010000006.1"/>
</dbReference>
<proteinExistence type="predicted"/>
<evidence type="ECO:0000313" key="2">
    <source>
        <dbReference type="Proteomes" id="UP000664369"/>
    </source>
</evidence>
<accession>A0ABS3QGI5</accession>
<sequence>MAYSVNLLTTPADCDAVLTIAQAELRNLNHRADNLDFTRENSTDGATEMQAELASLTAEIGALNTIIPTLAAGTKARKTNEVNLRRATNRQADLNDRQESRGPAALLIRELDLAQVQVQITETNAFIAAVTAHKATL</sequence>
<gene>
    <name evidence="1" type="ORF">J4E00_14975</name>
</gene>